<dbReference type="InterPro" id="IPR051783">
    <property type="entry name" value="NAD(P)-dependent_oxidoreduct"/>
</dbReference>
<dbReference type="RefSeq" id="XP_013338815.1">
    <property type="nucleotide sequence ID" value="XM_013483361.1"/>
</dbReference>
<dbReference type="FunCoup" id="A0A074XXP2">
    <property type="interactions" value="21"/>
</dbReference>
<evidence type="ECO:0000313" key="1">
    <source>
        <dbReference type="EMBL" id="KEQ90348.1"/>
    </source>
</evidence>
<dbReference type="GeneID" id="25372365"/>
<dbReference type="AlphaFoldDB" id="A0A074XXP2"/>
<keyword evidence="2" id="KW-1185">Reference proteome</keyword>
<dbReference type="OMA" id="WANVHIS"/>
<protein>
    <submittedName>
        <fullName evidence="1">Uncharacterized protein</fullName>
    </submittedName>
</protein>
<dbReference type="PANTHER" id="PTHR48079">
    <property type="entry name" value="PROTEIN YEEZ"/>
    <property type="match status" value="1"/>
</dbReference>
<dbReference type="Proteomes" id="UP000030641">
    <property type="component" value="Unassembled WGS sequence"/>
</dbReference>
<dbReference type="Gene3D" id="3.40.50.720">
    <property type="entry name" value="NAD(P)-binding Rossmann-like Domain"/>
    <property type="match status" value="2"/>
</dbReference>
<dbReference type="GO" id="GO:0005737">
    <property type="term" value="C:cytoplasm"/>
    <property type="evidence" value="ECO:0007669"/>
    <property type="project" value="TreeGrafter"/>
</dbReference>
<dbReference type="PANTHER" id="PTHR48079:SF6">
    <property type="entry name" value="NAD(P)-BINDING DOMAIN-CONTAINING PROTEIN-RELATED"/>
    <property type="match status" value="1"/>
</dbReference>
<dbReference type="SUPFAM" id="SSF51735">
    <property type="entry name" value="NAD(P)-binding Rossmann-fold domains"/>
    <property type="match status" value="1"/>
</dbReference>
<accession>A0A074XXP2</accession>
<proteinExistence type="predicted"/>
<name>A0A074XXP2_AURSE</name>
<dbReference type="EMBL" id="KL584793">
    <property type="protein sequence ID" value="KEQ90348.1"/>
    <property type="molecule type" value="Genomic_DNA"/>
</dbReference>
<evidence type="ECO:0000313" key="2">
    <source>
        <dbReference type="Proteomes" id="UP000030641"/>
    </source>
</evidence>
<dbReference type="HOGENOM" id="CLU_007383_12_2_1"/>
<dbReference type="InterPro" id="IPR036291">
    <property type="entry name" value="NAD(P)-bd_dom_sf"/>
</dbReference>
<sequence length="346" mass="38176">MSPKVFVTGVTGYIAGDAVYILAGTMPEINFTFLVRSKEKASAVQEAYPNSRTVLGDLDDYELLEQESATADIVLHAADASDHEGAARAIAAGLARGHSKERPGYWLHTGGTGILCYKDSANNFKSLGQWTDEQYDDLEGIDSVVNLPDEAFHRNVDKIVLEAGTKNREIVKTVIICPPTIYGTGRGPVSQRGRQVYEMAKLILSQGFIPVVGQGKARWNNIHVADLSNVYKSLVMKAIAHDLSENIWGKDGYMFVENGEHVWTDLAQLMAKEALEHGYIQDPQHESLSKDAALEQAGFEAVSWGLNSRARAKRAGKHLDWKADRPSLEETVPEIIRQEHDRLSTT</sequence>
<organism evidence="1 2">
    <name type="scientific">Aureobasidium subglaciale (strain EXF-2481)</name>
    <name type="common">Aureobasidium pullulans var. subglaciale</name>
    <dbReference type="NCBI Taxonomy" id="1043005"/>
    <lineage>
        <taxon>Eukaryota</taxon>
        <taxon>Fungi</taxon>
        <taxon>Dikarya</taxon>
        <taxon>Ascomycota</taxon>
        <taxon>Pezizomycotina</taxon>
        <taxon>Dothideomycetes</taxon>
        <taxon>Dothideomycetidae</taxon>
        <taxon>Dothideales</taxon>
        <taxon>Saccotheciaceae</taxon>
        <taxon>Aureobasidium</taxon>
    </lineage>
</organism>
<dbReference type="InParanoid" id="A0A074XXP2"/>
<dbReference type="GO" id="GO:0004029">
    <property type="term" value="F:aldehyde dehydrogenase (NAD+) activity"/>
    <property type="evidence" value="ECO:0007669"/>
    <property type="project" value="TreeGrafter"/>
</dbReference>
<dbReference type="OrthoDB" id="2130169at2759"/>
<reference evidence="1 2" key="1">
    <citation type="journal article" date="2014" name="BMC Genomics">
        <title>Genome sequencing of four Aureobasidium pullulans varieties: biotechnological potential, stress tolerance, and description of new species.</title>
        <authorList>
            <person name="Gostin Ar C."/>
            <person name="Ohm R.A."/>
            <person name="Kogej T."/>
            <person name="Sonjak S."/>
            <person name="Turk M."/>
            <person name="Zajc J."/>
            <person name="Zalar P."/>
            <person name="Grube M."/>
            <person name="Sun H."/>
            <person name="Han J."/>
            <person name="Sharma A."/>
            <person name="Chiniquy J."/>
            <person name="Ngan C.Y."/>
            <person name="Lipzen A."/>
            <person name="Barry K."/>
            <person name="Grigoriev I.V."/>
            <person name="Gunde-Cimerman N."/>
        </authorList>
    </citation>
    <scope>NUCLEOTIDE SEQUENCE [LARGE SCALE GENOMIC DNA]</scope>
    <source>
        <strain evidence="1 2">EXF-2481</strain>
    </source>
</reference>
<gene>
    <name evidence="1" type="ORF">AUEXF2481DRAFT_9511</name>
</gene>
<dbReference type="STRING" id="1043005.A0A074XXP2"/>